<dbReference type="SUPFAM" id="SSF48208">
    <property type="entry name" value="Six-hairpin glycosidases"/>
    <property type="match status" value="1"/>
</dbReference>
<organism evidence="4 5">
    <name type="scientific">Methylobacterium brachiatum</name>
    <dbReference type="NCBI Taxonomy" id="269660"/>
    <lineage>
        <taxon>Bacteria</taxon>
        <taxon>Pseudomonadati</taxon>
        <taxon>Pseudomonadota</taxon>
        <taxon>Alphaproteobacteria</taxon>
        <taxon>Hyphomicrobiales</taxon>
        <taxon>Methylobacteriaceae</taxon>
        <taxon>Methylobacterium</taxon>
    </lineage>
</organism>
<reference evidence="4" key="1">
    <citation type="submission" date="2024-06" db="EMBL/GenBank/DDBJ databases">
        <authorList>
            <person name="Campbell A.G."/>
        </authorList>
    </citation>
    <scope>NUCLEOTIDE SEQUENCE</scope>
    <source>
        <strain evidence="4">EM17</strain>
    </source>
</reference>
<dbReference type="Proteomes" id="UP001432995">
    <property type="component" value="Unassembled WGS sequence"/>
</dbReference>
<feature type="domain" description="GH15-like" evidence="2">
    <location>
        <begin position="229"/>
        <end position="593"/>
    </location>
</feature>
<comment type="caution">
    <text evidence="4">The sequence shown here is derived from an EMBL/GenBank/DDBJ whole genome shotgun (WGS) entry which is preliminary data.</text>
</comment>
<keyword evidence="5" id="KW-1185">Reference proteome</keyword>
<dbReference type="RefSeq" id="WP_280142738.1">
    <property type="nucleotide sequence ID" value="NZ_FOQW01000013.1"/>
</dbReference>
<sequence length="638" mass="70798">MAPRWSRGRMAARIEDYALVGDCRSAALISRQGSVDWLCWPRFDAAALFTSLLGTEAHGFWKIFPEAENVETSWAYRPGSLVLETRHKTRLGEVLVTDFMPVGDGSHLVRLVEGVHGRVAMRMEMAVRFDYGSAVPWVSRSELGDLRAVSGPHKVVLRTDVHLKGSDAQTTVSEFTVHAGERHRFVLSYGASHEDDPHPIEPRKTLEATDQAWREWSARCAGGTAWDRMLQRSLLTLKALIYEPTGGIVAAPTASLPEGLGGERNWDYRFCWLRDSTLTLIALMDGGYIDEARDWLGWLLRAVAGNPEQAHILYGIAGERLLPEIELDWLPGYENSRPVRIGNAAASQFQIDVYGELFDALYQAHARGLPISKDGLRVGLAILGHLEKAWRDPDEGIWEVRGGRRHFTHSKVMAWVAFDRALRMHEMHESGATEEQAARWRAVRDEIHAEVCAKGFDPALNSFVQSYGSKALDASLLLIAHTGFLPQDDPRVVGTVEAIGKGLMRDGFILRYETEGQTTDGLSGNEGAFLPCTFWYADNLIGLGRRDEARALIERLLGICTDLGLVSEEYDVQAKRLVGNFPQAFTHVALVNTLLSYTRGEGPADRQGGKANGAPPAVLRQREADKRHARGELEDATS</sequence>
<feature type="region of interest" description="Disordered" evidence="1">
    <location>
        <begin position="601"/>
        <end position="638"/>
    </location>
</feature>
<dbReference type="InterPro" id="IPR012341">
    <property type="entry name" value="6hp_glycosidase-like_sf"/>
</dbReference>
<dbReference type="PANTHER" id="PTHR31616:SF0">
    <property type="entry name" value="GLUCAN 1,4-ALPHA-GLUCOSIDASE"/>
    <property type="match status" value="1"/>
</dbReference>
<evidence type="ECO:0000256" key="1">
    <source>
        <dbReference type="SAM" id="MobiDB-lite"/>
    </source>
</evidence>
<dbReference type="PANTHER" id="PTHR31616">
    <property type="entry name" value="TREHALASE"/>
    <property type="match status" value="1"/>
</dbReference>
<evidence type="ECO:0000259" key="2">
    <source>
        <dbReference type="Pfam" id="PF00723"/>
    </source>
</evidence>
<evidence type="ECO:0000313" key="4">
    <source>
        <dbReference type="EMBL" id="MER2288943.1"/>
    </source>
</evidence>
<dbReference type="GeneID" id="90833743"/>
<accession>A0ABV1R2D2</accession>
<name>A0ABV1R2D2_9HYPH</name>
<dbReference type="InterPro" id="IPR008928">
    <property type="entry name" value="6-hairpin_glycosidase_sf"/>
</dbReference>
<dbReference type="EMBL" id="JBELQD010000010">
    <property type="protein sequence ID" value="MER2288943.1"/>
    <property type="molecule type" value="Genomic_DNA"/>
</dbReference>
<feature type="compositionally biased region" description="Basic and acidic residues" evidence="1">
    <location>
        <begin position="620"/>
        <end position="638"/>
    </location>
</feature>
<evidence type="ECO:0000259" key="3">
    <source>
        <dbReference type="Pfam" id="PF19291"/>
    </source>
</evidence>
<dbReference type="GO" id="GO:0016787">
    <property type="term" value="F:hydrolase activity"/>
    <property type="evidence" value="ECO:0007669"/>
    <property type="project" value="UniProtKB-KW"/>
</dbReference>
<dbReference type="Pfam" id="PF00723">
    <property type="entry name" value="Glyco_hydro_15"/>
    <property type="match status" value="1"/>
</dbReference>
<gene>
    <name evidence="4" type="ORF">ABS770_11795</name>
</gene>
<protein>
    <submittedName>
        <fullName evidence="4">Glycoside hydrolase family 15 protein</fullName>
    </submittedName>
</protein>
<dbReference type="InterPro" id="IPR045582">
    <property type="entry name" value="Trehalase-like_N"/>
</dbReference>
<keyword evidence="4" id="KW-0378">Hydrolase</keyword>
<feature type="domain" description="Trehalase-like N-terminal" evidence="3">
    <location>
        <begin position="4"/>
        <end position="182"/>
    </location>
</feature>
<evidence type="ECO:0000313" key="5">
    <source>
        <dbReference type="Proteomes" id="UP001432995"/>
    </source>
</evidence>
<proteinExistence type="predicted"/>
<dbReference type="Gene3D" id="1.50.10.10">
    <property type="match status" value="1"/>
</dbReference>
<dbReference type="InterPro" id="IPR011613">
    <property type="entry name" value="GH15-like"/>
</dbReference>
<dbReference type="Pfam" id="PF19291">
    <property type="entry name" value="TREH_N"/>
    <property type="match status" value="1"/>
</dbReference>